<keyword evidence="4" id="KW-1185">Reference proteome</keyword>
<dbReference type="Pfam" id="PF00849">
    <property type="entry name" value="PseudoU_synth_2"/>
    <property type="match status" value="1"/>
</dbReference>
<dbReference type="NCBIfam" id="TIGR01621">
    <property type="entry name" value="RluA-like"/>
    <property type="match status" value="1"/>
</dbReference>
<evidence type="ECO:0000259" key="2">
    <source>
        <dbReference type="Pfam" id="PF00849"/>
    </source>
</evidence>
<dbReference type="PANTHER" id="PTHR21600:SF87">
    <property type="entry name" value="RNA PSEUDOURIDYLATE SYNTHASE DOMAIN-CONTAINING PROTEIN 1"/>
    <property type="match status" value="1"/>
</dbReference>
<dbReference type="InterPro" id="IPR006224">
    <property type="entry name" value="PsdUridine_synth_RluA-like_CS"/>
</dbReference>
<comment type="similarity">
    <text evidence="1">Belongs to the pseudouridine synthase RluA family.</text>
</comment>
<dbReference type="Proteomes" id="UP000628710">
    <property type="component" value="Unassembled WGS sequence"/>
</dbReference>
<dbReference type="GO" id="GO:0003723">
    <property type="term" value="F:RNA binding"/>
    <property type="evidence" value="ECO:0007669"/>
    <property type="project" value="InterPro"/>
</dbReference>
<reference evidence="3" key="1">
    <citation type="submission" date="2020-12" db="EMBL/GenBank/DDBJ databases">
        <title>Marinomonas arctica sp. nov., a psychrotolerant bacterium isolated from the Arctic.</title>
        <authorList>
            <person name="Zhang Y."/>
        </authorList>
    </citation>
    <scope>NUCLEOTIDE SEQUENCE</scope>
    <source>
        <strain evidence="3">C1424</strain>
    </source>
</reference>
<evidence type="ECO:0000256" key="1">
    <source>
        <dbReference type="ARBA" id="ARBA00010876"/>
    </source>
</evidence>
<dbReference type="InterPro" id="IPR006508">
    <property type="entry name" value="PsdUridine_synth_RluA-like"/>
</dbReference>
<protein>
    <submittedName>
        <fullName evidence="3">TIGR01621 family pseudouridine synthase</fullName>
    </submittedName>
</protein>
<proteinExistence type="inferred from homology"/>
<dbReference type="SUPFAM" id="SSF55120">
    <property type="entry name" value="Pseudouridine synthase"/>
    <property type="match status" value="1"/>
</dbReference>
<accession>A0A934JQ19</accession>
<feature type="domain" description="Pseudouridine synthase RsuA/RluA-like" evidence="2">
    <location>
        <begin position="10"/>
        <end position="152"/>
    </location>
</feature>
<gene>
    <name evidence="3" type="ORF">I8J31_08425</name>
</gene>
<name>A0A934JQ19_9GAMM</name>
<dbReference type="Gene3D" id="3.30.2350.10">
    <property type="entry name" value="Pseudouridine synthase"/>
    <property type="match status" value="1"/>
</dbReference>
<dbReference type="InterPro" id="IPR020103">
    <property type="entry name" value="PsdUridine_synth_cat_dom_sf"/>
</dbReference>
<dbReference type="GO" id="GO:0140098">
    <property type="term" value="F:catalytic activity, acting on RNA"/>
    <property type="evidence" value="ECO:0007669"/>
    <property type="project" value="UniProtKB-ARBA"/>
</dbReference>
<comment type="caution">
    <text evidence="3">The sequence shown here is derived from an EMBL/GenBank/DDBJ whole genome shotgun (WGS) entry which is preliminary data.</text>
</comment>
<dbReference type="PROSITE" id="PS01129">
    <property type="entry name" value="PSI_RLU"/>
    <property type="match status" value="1"/>
</dbReference>
<evidence type="ECO:0000313" key="3">
    <source>
        <dbReference type="EMBL" id="MBJ7537693.1"/>
    </source>
</evidence>
<dbReference type="InterPro" id="IPR006145">
    <property type="entry name" value="PsdUridine_synth_RsuA/RluA"/>
</dbReference>
<dbReference type="GO" id="GO:0009982">
    <property type="term" value="F:pseudouridine synthase activity"/>
    <property type="evidence" value="ECO:0007669"/>
    <property type="project" value="InterPro"/>
</dbReference>
<dbReference type="AlphaFoldDB" id="A0A934JQ19"/>
<dbReference type="InterPro" id="IPR050188">
    <property type="entry name" value="RluA_PseudoU_synthase"/>
</dbReference>
<evidence type="ECO:0000313" key="4">
    <source>
        <dbReference type="Proteomes" id="UP000628710"/>
    </source>
</evidence>
<dbReference type="EMBL" id="JAEMNX010000008">
    <property type="protein sequence ID" value="MBJ7537693.1"/>
    <property type="molecule type" value="Genomic_DNA"/>
</dbReference>
<organism evidence="3 4">
    <name type="scientific">Marinomonas transparens</name>
    <dbReference type="NCBI Taxonomy" id="2795388"/>
    <lineage>
        <taxon>Bacteria</taxon>
        <taxon>Pseudomonadati</taxon>
        <taxon>Pseudomonadota</taxon>
        <taxon>Gammaproteobacteria</taxon>
        <taxon>Oceanospirillales</taxon>
        <taxon>Oceanospirillaceae</taxon>
        <taxon>Marinomonas</taxon>
    </lineage>
</organism>
<dbReference type="GO" id="GO:0000455">
    <property type="term" value="P:enzyme-directed rRNA pseudouridine synthesis"/>
    <property type="evidence" value="ECO:0007669"/>
    <property type="project" value="TreeGrafter"/>
</dbReference>
<dbReference type="CDD" id="cd02869">
    <property type="entry name" value="PseudoU_synth_RluA_like"/>
    <property type="match status" value="1"/>
</dbReference>
<dbReference type="PANTHER" id="PTHR21600">
    <property type="entry name" value="MITOCHONDRIAL RNA PSEUDOURIDINE SYNTHASE"/>
    <property type="match status" value="1"/>
</dbReference>
<sequence length="225" mass="25584">MLSVLFRCDDFWVIRKSPGMSFHADSDELGVMQSLALSYPQQRFFPVHRLDKMTSGLLVVACHAKAAAQFGVLFERHEVEKRYLALSNRKPKKKQGTIKGGMKPSRRGQWMLTKNAENFAVTQFFSSSFQGFRVFLLRPLTGKTHQIRVALKSLGAPIFGDVRYGGDRADRGYLHAYALQFDWQGEAKRFIDLPFEGECFSAELVDFISAQFDESLLTWPSSKSL</sequence>